<dbReference type="Proteomes" id="UP000198287">
    <property type="component" value="Unassembled WGS sequence"/>
</dbReference>
<keyword evidence="1" id="KW-0472">Membrane</keyword>
<gene>
    <name evidence="2" type="ORF">Fcan01_24533</name>
</gene>
<feature type="transmembrane region" description="Helical" evidence="1">
    <location>
        <begin position="688"/>
        <end position="708"/>
    </location>
</feature>
<dbReference type="EMBL" id="LNIX01000032">
    <property type="protein sequence ID" value="OXA40773.1"/>
    <property type="molecule type" value="Genomic_DNA"/>
</dbReference>
<reference evidence="2 3" key="1">
    <citation type="submission" date="2015-12" db="EMBL/GenBank/DDBJ databases">
        <title>The genome of Folsomia candida.</title>
        <authorList>
            <person name="Faddeeva A."/>
            <person name="Derks M.F."/>
            <person name="Anvar Y."/>
            <person name="Smit S."/>
            <person name="Van Straalen N."/>
            <person name="Roelofs D."/>
        </authorList>
    </citation>
    <scope>NUCLEOTIDE SEQUENCE [LARGE SCALE GENOMIC DNA]</scope>
    <source>
        <strain evidence="2 3">VU population</strain>
        <tissue evidence="2">Whole body</tissue>
    </source>
</reference>
<evidence type="ECO:0000313" key="3">
    <source>
        <dbReference type="Proteomes" id="UP000198287"/>
    </source>
</evidence>
<proteinExistence type="predicted"/>
<protein>
    <submittedName>
        <fullName evidence="2">Uncharacterized protein</fullName>
    </submittedName>
</protein>
<dbReference type="AlphaFoldDB" id="A0A226D6J7"/>
<comment type="caution">
    <text evidence="2">The sequence shown here is derived from an EMBL/GenBank/DDBJ whole genome shotgun (WGS) entry which is preliminary data.</text>
</comment>
<sequence length="747" mass="87692">MRKYIFTGVIYSMIGVIWGKIGPPNLQDFLFGVQNCDVRIIHNDKGKAHPSSLQHYHFLPTTMVNVTPWLGSTYYRRLHLHLLYDVVKVKSLICKLSFTILEERLANLFSEWDLSHLATRFYKANIPSGNNRYWVEMKSTNNLHPFVYYKYLETMEFLIEPFHRNDIEFLGRIGTTRAGSGKTRMNILCIPIKPFQLVRCRIECLIVDAENNLVHLVHRLIKPPREWNTHRPDDWFGLFRIYTRGEYKKQNLDLTSHLQPLNPFHPSWSPVQSINLYLVLTVLKKNNSTLYDSNYWNAWPEISLTMFSIGNLSPFFLISNMVVTEFSGYSFLSCYSKAALTFEFYITPFEPAIWYALLTTFFLLVLILWRYLVHEEYRGSLSPWMYVFGTLVEDGVPFPARIEGKITFRLIFGPWVLISVFLTNCYNGIMITGLNSPLIANPIQKWRDLVCDYEDFQYTMNQFLGFEKNSSQRQSSPHYEGINDQSVSLLNMKRVLPGFSRPSHCFALLSFPIGRQDHGLSNLTNFGLPEFMGFLFEQFESFNYDMDLQQHTLWLNLFHPKHRHIPKKTKEKLWTLSYNEAVTRVEEEVVECGRTALIASPSRLEEELEFLSLKYYWIKFYKSKDILINPFPVGVMFEREGRSRVPHDYKALVESGIYGRLMKEKDRRRERVVKYAPQNMNKMTMDGCILTLFILWGTIAGLGFFCWVVEFRKMLWIFCCTFMRILASKLTCKEKNCLGVLRKLKST</sequence>
<keyword evidence="1" id="KW-1133">Transmembrane helix</keyword>
<feature type="transmembrane region" description="Helical" evidence="1">
    <location>
        <begin position="352"/>
        <end position="372"/>
    </location>
</feature>
<evidence type="ECO:0000313" key="2">
    <source>
        <dbReference type="EMBL" id="OXA40773.1"/>
    </source>
</evidence>
<dbReference type="Gene3D" id="1.10.287.70">
    <property type="match status" value="1"/>
</dbReference>
<organism evidence="2 3">
    <name type="scientific">Folsomia candida</name>
    <name type="common">Springtail</name>
    <dbReference type="NCBI Taxonomy" id="158441"/>
    <lineage>
        <taxon>Eukaryota</taxon>
        <taxon>Metazoa</taxon>
        <taxon>Ecdysozoa</taxon>
        <taxon>Arthropoda</taxon>
        <taxon>Hexapoda</taxon>
        <taxon>Collembola</taxon>
        <taxon>Entomobryomorpha</taxon>
        <taxon>Isotomoidea</taxon>
        <taxon>Isotomidae</taxon>
        <taxon>Proisotominae</taxon>
        <taxon>Folsomia</taxon>
    </lineage>
</organism>
<keyword evidence="1" id="KW-0812">Transmembrane</keyword>
<name>A0A226D6J7_FOLCA</name>
<accession>A0A226D6J7</accession>
<keyword evidence="3" id="KW-1185">Reference proteome</keyword>
<evidence type="ECO:0000256" key="1">
    <source>
        <dbReference type="SAM" id="Phobius"/>
    </source>
</evidence>